<gene>
    <name evidence="1" type="ORF">HMPREF1860_01932</name>
</gene>
<organism evidence="1">
    <name type="scientific">Prevotella amnii</name>
    <dbReference type="NCBI Taxonomy" id="419005"/>
    <lineage>
        <taxon>Bacteria</taxon>
        <taxon>Pseudomonadati</taxon>
        <taxon>Bacteroidota</taxon>
        <taxon>Bacteroidia</taxon>
        <taxon>Bacteroidales</taxon>
        <taxon>Prevotellaceae</taxon>
        <taxon>Prevotella</taxon>
    </lineage>
</organism>
<accession>A0A134B4U4</accession>
<comment type="caution">
    <text evidence="1">The sequence shown here is derived from an EMBL/GenBank/DDBJ whole genome shotgun (WGS) entry which is preliminary data.</text>
</comment>
<evidence type="ECO:0000313" key="1">
    <source>
        <dbReference type="EMBL" id="KXB74967.1"/>
    </source>
</evidence>
<dbReference type="Proteomes" id="UP000070531">
    <property type="component" value="Unassembled WGS sequence"/>
</dbReference>
<dbReference type="PATRIC" id="fig|419005.5.peg.1935"/>
<name>A0A134B4U4_9BACT</name>
<reference evidence="1 2" key="1">
    <citation type="submission" date="2016-01" db="EMBL/GenBank/DDBJ databases">
        <authorList>
            <person name="Oliw E.H."/>
        </authorList>
    </citation>
    <scope>NUCLEOTIDE SEQUENCE [LARGE SCALE GENOMIC DNA]</scope>
    <source>
        <strain evidence="1 2">DNF00307</strain>
    </source>
</reference>
<sequence>MPTTYGNDIVYCLKSHCGVRGYCRQRLVLQVQIICKFSNERTCKRNKNLQGLSCGFEVK</sequence>
<dbReference type="AlphaFoldDB" id="A0A134B4U4"/>
<dbReference type="EMBL" id="LSDL01000131">
    <property type="protein sequence ID" value="KXB74967.1"/>
    <property type="molecule type" value="Genomic_DNA"/>
</dbReference>
<dbReference type="STRING" id="419005.HMPREF1860_01932"/>
<protein>
    <submittedName>
        <fullName evidence="1">Uncharacterized protein</fullName>
    </submittedName>
</protein>
<proteinExistence type="predicted"/>
<evidence type="ECO:0000313" key="2">
    <source>
        <dbReference type="Proteomes" id="UP000070531"/>
    </source>
</evidence>